<name>A0ABQ9IGS9_9NEOP</name>
<protein>
    <recommendedName>
        <fullName evidence="3">CCHC-type domain-containing protein</fullName>
    </recommendedName>
</protein>
<accession>A0ABQ9IGS9</accession>
<evidence type="ECO:0000313" key="2">
    <source>
        <dbReference type="Proteomes" id="UP001159363"/>
    </source>
</evidence>
<gene>
    <name evidence="1" type="ORF">PR048_001228</name>
</gene>
<reference evidence="1 2" key="1">
    <citation type="submission" date="2023-02" db="EMBL/GenBank/DDBJ databases">
        <title>LHISI_Scaffold_Assembly.</title>
        <authorList>
            <person name="Stuart O.P."/>
            <person name="Cleave R."/>
            <person name="Magrath M.J.L."/>
            <person name="Mikheyev A.S."/>
        </authorList>
    </citation>
    <scope>NUCLEOTIDE SEQUENCE [LARGE SCALE GENOMIC DNA]</scope>
    <source>
        <strain evidence="1">Daus_M_001</strain>
        <tissue evidence="1">Leg muscle</tissue>
    </source>
</reference>
<comment type="caution">
    <text evidence="1">The sequence shown here is derived from an EMBL/GenBank/DDBJ whole genome shotgun (WGS) entry which is preliminary data.</text>
</comment>
<organism evidence="1 2">
    <name type="scientific">Dryococelus australis</name>
    <dbReference type="NCBI Taxonomy" id="614101"/>
    <lineage>
        <taxon>Eukaryota</taxon>
        <taxon>Metazoa</taxon>
        <taxon>Ecdysozoa</taxon>
        <taxon>Arthropoda</taxon>
        <taxon>Hexapoda</taxon>
        <taxon>Insecta</taxon>
        <taxon>Pterygota</taxon>
        <taxon>Neoptera</taxon>
        <taxon>Polyneoptera</taxon>
        <taxon>Phasmatodea</taxon>
        <taxon>Verophasmatodea</taxon>
        <taxon>Anareolatae</taxon>
        <taxon>Phasmatidae</taxon>
        <taxon>Eurycanthinae</taxon>
        <taxon>Dryococelus</taxon>
    </lineage>
</organism>
<proteinExistence type="predicted"/>
<evidence type="ECO:0008006" key="3">
    <source>
        <dbReference type="Google" id="ProtNLM"/>
    </source>
</evidence>
<sequence>MLHILTCTTAAEMSYKLLSVYEQQSSTSVHLLQQCFFQFGYEKGSDMSTHLSKVQEMCHLLKQAEEELVEPSKQNLDDLVTGVLVEKERLRCGFGGRITEKTSSRKNLVIKGFKCGHPGHVVNQCRDDKDLQKCFGGASEHMTYERGLFTNLHRYQTDIL</sequence>
<dbReference type="Proteomes" id="UP001159363">
    <property type="component" value="Chromosome 1"/>
</dbReference>
<dbReference type="Pfam" id="PF14223">
    <property type="entry name" value="Retrotran_gag_2"/>
    <property type="match status" value="1"/>
</dbReference>
<dbReference type="EMBL" id="JARBHB010000001">
    <property type="protein sequence ID" value="KAJ8895888.1"/>
    <property type="molecule type" value="Genomic_DNA"/>
</dbReference>
<evidence type="ECO:0000313" key="1">
    <source>
        <dbReference type="EMBL" id="KAJ8895888.1"/>
    </source>
</evidence>
<keyword evidence="2" id="KW-1185">Reference proteome</keyword>